<dbReference type="EMBL" id="VICG01000008">
    <property type="protein sequence ID" value="KAA8569109.1"/>
    <property type="molecule type" value="Genomic_DNA"/>
</dbReference>
<dbReference type="VEuPathDB" id="FungiDB:MFRU_037g00420"/>
<organism evidence="2 3">
    <name type="scientific">Monilinia fructicola</name>
    <name type="common">Brown rot fungus</name>
    <name type="synonym">Ciboria fructicola</name>
    <dbReference type="NCBI Taxonomy" id="38448"/>
    <lineage>
        <taxon>Eukaryota</taxon>
        <taxon>Fungi</taxon>
        <taxon>Dikarya</taxon>
        <taxon>Ascomycota</taxon>
        <taxon>Pezizomycotina</taxon>
        <taxon>Leotiomycetes</taxon>
        <taxon>Helotiales</taxon>
        <taxon>Sclerotiniaceae</taxon>
        <taxon>Monilinia</taxon>
    </lineage>
</organism>
<name>A0A5M9JM88_MONFR</name>
<dbReference type="AlphaFoldDB" id="A0A5M9JM88"/>
<evidence type="ECO:0000256" key="1">
    <source>
        <dbReference type="SAM" id="MobiDB-lite"/>
    </source>
</evidence>
<gene>
    <name evidence="2" type="ORF">EYC84_000779</name>
</gene>
<keyword evidence="3" id="KW-1185">Reference proteome</keyword>
<dbReference type="Proteomes" id="UP000322873">
    <property type="component" value="Unassembled WGS sequence"/>
</dbReference>
<accession>A0A5M9JM88</accession>
<reference evidence="2 3" key="1">
    <citation type="submission" date="2019-06" db="EMBL/GenBank/DDBJ databases">
        <title>Genome Sequence of the Brown Rot Fungal Pathogen Monilinia fructicola.</title>
        <authorList>
            <person name="De Miccolis Angelini R.M."/>
            <person name="Landi L."/>
            <person name="Abate D."/>
            <person name="Pollastro S."/>
            <person name="Romanazzi G."/>
            <person name="Faretra F."/>
        </authorList>
    </citation>
    <scope>NUCLEOTIDE SEQUENCE [LARGE SCALE GENOMIC DNA]</scope>
    <source>
        <strain evidence="2 3">Mfrc123</strain>
    </source>
</reference>
<evidence type="ECO:0000313" key="2">
    <source>
        <dbReference type="EMBL" id="KAA8569109.1"/>
    </source>
</evidence>
<feature type="region of interest" description="Disordered" evidence="1">
    <location>
        <begin position="127"/>
        <end position="169"/>
    </location>
</feature>
<sequence length="169" mass="18780">MPSRYIAYSCGHTRRQPDSTESGPEKLKRSLTRTLSFGMAGQSLASRTRTIQPPRPERIKSGLKRVLSFGMARLPILRSVEMCPPCAHPEQFLSDEYRGWVDEQPERDEVFGIHLPRRDSSILAEEIQSQQEIAPLEDGPGQSTEPAHGTGPSHGGKHANKKDKGATKH</sequence>
<evidence type="ECO:0000313" key="3">
    <source>
        <dbReference type="Proteomes" id="UP000322873"/>
    </source>
</evidence>
<comment type="caution">
    <text evidence="2">The sequence shown here is derived from an EMBL/GenBank/DDBJ whole genome shotgun (WGS) entry which is preliminary data.</text>
</comment>
<feature type="compositionally biased region" description="Basic and acidic residues" evidence="1">
    <location>
        <begin position="15"/>
        <end position="28"/>
    </location>
</feature>
<protein>
    <submittedName>
        <fullName evidence="2">Uncharacterized protein</fullName>
    </submittedName>
</protein>
<proteinExistence type="predicted"/>
<feature type="region of interest" description="Disordered" evidence="1">
    <location>
        <begin position="1"/>
        <end position="28"/>
    </location>
</feature>